<evidence type="ECO:0000256" key="3">
    <source>
        <dbReference type="ARBA" id="ARBA00007520"/>
    </source>
</evidence>
<feature type="transmembrane region" description="Helical" evidence="8">
    <location>
        <begin position="295"/>
        <end position="311"/>
    </location>
</feature>
<dbReference type="GO" id="GO:0016020">
    <property type="term" value="C:membrane"/>
    <property type="evidence" value="ECO:0007669"/>
    <property type="project" value="UniProtKB-SubCell"/>
</dbReference>
<evidence type="ECO:0000256" key="8">
    <source>
        <dbReference type="SAM" id="Phobius"/>
    </source>
</evidence>
<dbReference type="OrthoDB" id="9764259at2"/>
<keyword evidence="5 8" id="KW-0812">Transmembrane</keyword>
<evidence type="ECO:0000256" key="1">
    <source>
        <dbReference type="ARBA" id="ARBA00003279"/>
    </source>
</evidence>
<dbReference type="Proteomes" id="UP000249842">
    <property type="component" value="Unassembled WGS sequence"/>
</dbReference>
<dbReference type="InterPro" id="IPR011701">
    <property type="entry name" value="MFS"/>
</dbReference>
<dbReference type="InterPro" id="IPR020846">
    <property type="entry name" value="MFS_dom"/>
</dbReference>
<evidence type="ECO:0000259" key="9">
    <source>
        <dbReference type="PROSITE" id="PS50850"/>
    </source>
</evidence>
<comment type="caution">
    <text evidence="10">The sequence shown here is derived from an EMBL/GenBank/DDBJ whole genome shotgun (WGS) entry which is preliminary data.</text>
</comment>
<protein>
    <submittedName>
        <fullName evidence="10">Tetracycline resistance MFS efflux pump</fullName>
    </submittedName>
</protein>
<evidence type="ECO:0000313" key="11">
    <source>
        <dbReference type="Proteomes" id="UP000249842"/>
    </source>
</evidence>
<dbReference type="Pfam" id="PF07690">
    <property type="entry name" value="MFS_1"/>
    <property type="match status" value="1"/>
</dbReference>
<organism evidence="10 11">
    <name type="scientific">Phenylobacterium hankyongense</name>
    <dbReference type="NCBI Taxonomy" id="1813876"/>
    <lineage>
        <taxon>Bacteria</taxon>
        <taxon>Pseudomonadati</taxon>
        <taxon>Pseudomonadota</taxon>
        <taxon>Alphaproteobacteria</taxon>
        <taxon>Caulobacterales</taxon>
        <taxon>Caulobacteraceae</taxon>
        <taxon>Phenylobacterium</taxon>
    </lineage>
</organism>
<feature type="transmembrane region" description="Helical" evidence="8">
    <location>
        <begin position="228"/>
        <end position="252"/>
    </location>
</feature>
<evidence type="ECO:0000256" key="7">
    <source>
        <dbReference type="ARBA" id="ARBA00023136"/>
    </source>
</evidence>
<feature type="transmembrane region" description="Helical" evidence="8">
    <location>
        <begin position="114"/>
        <end position="134"/>
    </location>
</feature>
<dbReference type="PROSITE" id="PS50850">
    <property type="entry name" value="MFS"/>
    <property type="match status" value="1"/>
</dbReference>
<dbReference type="InterPro" id="IPR001958">
    <property type="entry name" value="Tet-R_TetA/multi-R_MdtG-like"/>
</dbReference>
<dbReference type="PROSITE" id="PS00216">
    <property type="entry name" value="SUGAR_TRANSPORT_1"/>
    <property type="match status" value="1"/>
</dbReference>
<evidence type="ECO:0000256" key="5">
    <source>
        <dbReference type="ARBA" id="ARBA00022692"/>
    </source>
</evidence>
<dbReference type="Gene3D" id="1.20.1250.20">
    <property type="entry name" value="MFS general substrate transporter like domains"/>
    <property type="match status" value="1"/>
</dbReference>
<keyword evidence="4" id="KW-0813">Transport</keyword>
<comment type="subcellular location">
    <subcellularLocation>
        <location evidence="2">Membrane</location>
        <topology evidence="2">Multi-pass membrane protein</topology>
    </subcellularLocation>
</comment>
<evidence type="ECO:0000256" key="2">
    <source>
        <dbReference type="ARBA" id="ARBA00004141"/>
    </source>
</evidence>
<feature type="transmembrane region" description="Helical" evidence="8">
    <location>
        <begin position="175"/>
        <end position="195"/>
    </location>
</feature>
<dbReference type="GO" id="GO:0022857">
    <property type="term" value="F:transmembrane transporter activity"/>
    <property type="evidence" value="ECO:0007669"/>
    <property type="project" value="InterPro"/>
</dbReference>
<keyword evidence="11" id="KW-1185">Reference proteome</keyword>
<dbReference type="PRINTS" id="PR01035">
    <property type="entry name" value="TCRTETA"/>
</dbReference>
<dbReference type="InterPro" id="IPR036259">
    <property type="entry name" value="MFS_trans_sf"/>
</dbReference>
<evidence type="ECO:0000256" key="4">
    <source>
        <dbReference type="ARBA" id="ARBA00022448"/>
    </source>
</evidence>
<evidence type="ECO:0000313" key="10">
    <source>
        <dbReference type="EMBL" id="RAK61892.1"/>
    </source>
</evidence>
<feature type="transmembrane region" description="Helical" evidence="8">
    <location>
        <begin position="60"/>
        <end position="80"/>
    </location>
</feature>
<feature type="transmembrane region" description="Helical" evidence="8">
    <location>
        <begin position="390"/>
        <end position="410"/>
    </location>
</feature>
<dbReference type="CDD" id="cd17388">
    <property type="entry name" value="MFS_TetA"/>
    <property type="match status" value="1"/>
</dbReference>
<feature type="transmembrane region" description="Helical" evidence="8">
    <location>
        <begin position="264"/>
        <end position="288"/>
    </location>
</feature>
<name>A0A328B377_9CAUL</name>
<accession>A0A328B377</accession>
<sequence>MTNAAAGSSAKAPGRAPAFGFIFASALMNAISFGIMIPILPNLIKQFAGGDTSLASEWNALFATVWGVMQFFCSPILGLLSDRIGRRPVLLISLFGLGVDFLFMAFAPTLAWLFVGRVLNGMTAASFSSANAYLADITPPEQRAKAFGWMGSAFSFGFLIGPTIGGLLGEHNLRLPFLAAAALTLINWLYGLFVLPESLPPERRAKAFDWSRANPVGSLKLLQSQPGLLGLAGVGFLFQLSYMVLPSIFVLYTTYRYGWTPRTLGLTFAATGVAGIIVQSLLVGPVVARIGERNAVLLGAGAAVLGFIWYGSAPFGWLYLLGVPVFALGSFLQPGLQGLMTRRLAPNQQGQLQGANQSLTGIAAILGPPLFGLVFAWSVRQDASLHAPGLAIYLSAALMGLAFLLGLAVAHQARPAAAQV</sequence>
<feature type="transmembrane region" description="Helical" evidence="8">
    <location>
        <begin position="146"/>
        <end position="169"/>
    </location>
</feature>
<evidence type="ECO:0000256" key="6">
    <source>
        <dbReference type="ARBA" id="ARBA00022989"/>
    </source>
</evidence>
<dbReference type="AlphaFoldDB" id="A0A328B377"/>
<feature type="transmembrane region" description="Helical" evidence="8">
    <location>
        <begin position="359"/>
        <end position="378"/>
    </location>
</feature>
<dbReference type="InterPro" id="IPR005829">
    <property type="entry name" value="Sugar_transporter_CS"/>
</dbReference>
<keyword evidence="7 8" id="KW-0472">Membrane</keyword>
<proteinExistence type="inferred from homology"/>
<comment type="function">
    <text evidence="1">Resistance to tetracycline by an active tetracycline efflux. This is an energy-dependent process that decreases the accumulation of the antibiotic in whole cells. This protein functions as a metal-tetracycline/H(+) antiporter.</text>
</comment>
<dbReference type="SUPFAM" id="SSF103473">
    <property type="entry name" value="MFS general substrate transporter"/>
    <property type="match status" value="1"/>
</dbReference>
<feature type="transmembrane region" description="Helical" evidence="8">
    <location>
        <begin position="89"/>
        <end position="108"/>
    </location>
</feature>
<comment type="similarity">
    <text evidence="3">Belongs to the major facilitator superfamily. TCR/Tet family.</text>
</comment>
<dbReference type="PANTHER" id="PTHR23504:SF15">
    <property type="entry name" value="MAJOR FACILITATOR SUPERFAMILY (MFS) PROFILE DOMAIN-CONTAINING PROTEIN"/>
    <property type="match status" value="1"/>
</dbReference>
<dbReference type="PANTHER" id="PTHR23504">
    <property type="entry name" value="MAJOR FACILITATOR SUPERFAMILY DOMAIN-CONTAINING PROTEIN 10"/>
    <property type="match status" value="1"/>
</dbReference>
<gene>
    <name evidence="10" type="ORF">DJ021_18140</name>
</gene>
<keyword evidence="6 8" id="KW-1133">Transmembrane helix</keyword>
<feature type="transmembrane region" description="Helical" evidence="8">
    <location>
        <begin position="18"/>
        <end position="40"/>
    </location>
</feature>
<feature type="transmembrane region" description="Helical" evidence="8">
    <location>
        <begin position="317"/>
        <end position="339"/>
    </location>
</feature>
<dbReference type="EMBL" id="QFYP01000001">
    <property type="protein sequence ID" value="RAK61892.1"/>
    <property type="molecule type" value="Genomic_DNA"/>
</dbReference>
<reference evidence="11" key="1">
    <citation type="submission" date="2018-05" db="EMBL/GenBank/DDBJ databases">
        <authorList>
            <person name="Li X."/>
        </authorList>
    </citation>
    <scope>NUCLEOTIDE SEQUENCE [LARGE SCALE GENOMIC DNA]</scope>
    <source>
        <strain evidence="11">HKS-05</strain>
    </source>
</reference>
<feature type="domain" description="Major facilitator superfamily (MFS) profile" evidence="9">
    <location>
        <begin position="18"/>
        <end position="414"/>
    </location>
</feature>